<feature type="compositionally biased region" description="Gly residues" evidence="5">
    <location>
        <begin position="537"/>
        <end position="547"/>
    </location>
</feature>
<dbReference type="PANTHER" id="PTHR44140">
    <property type="entry name" value="LD25575P"/>
    <property type="match status" value="1"/>
</dbReference>
<organism evidence="8 9">
    <name type="scientific">Schizopora paradoxa</name>
    <dbReference type="NCBI Taxonomy" id="27342"/>
    <lineage>
        <taxon>Eukaryota</taxon>
        <taxon>Fungi</taxon>
        <taxon>Dikarya</taxon>
        <taxon>Basidiomycota</taxon>
        <taxon>Agaricomycotina</taxon>
        <taxon>Agaricomycetes</taxon>
        <taxon>Hymenochaetales</taxon>
        <taxon>Schizoporaceae</taxon>
        <taxon>Schizopora</taxon>
    </lineage>
</organism>
<dbReference type="InParanoid" id="A0A0H2SJT7"/>
<dbReference type="InterPro" id="IPR011990">
    <property type="entry name" value="TPR-like_helical_dom_sf"/>
</dbReference>
<evidence type="ECO:0000259" key="7">
    <source>
        <dbReference type="PROSITE" id="PS50076"/>
    </source>
</evidence>
<evidence type="ECO:0000313" key="9">
    <source>
        <dbReference type="Proteomes" id="UP000053477"/>
    </source>
</evidence>
<dbReference type="PROSITE" id="PS50076">
    <property type="entry name" value="DNAJ_2"/>
    <property type="match status" value="1"/>
</dbReference>
<proteinExistence type="predicted"/>
<dbReference type="PANTHER" id="PTHR44140:SF2">
    <property type="entry name" value="LD25575P"/>
    <property type="match status" value="1"/>
</dbReference>
<dbReference type="Pfam" id="PF00226">
    <property type="entry name" value="DnaJ"/>
    <property type="match status" value="1"/>
</dbReference>
<feature type="repeat" description="TPR" evidence="4">
    <location>
        <begin position="68"/>
        <end position="101"/>
    </location>
</feature>
<dbReference type="Gene3D" id="1.25.40.10">
    <property type="entry name" value="Tetratricopeptide repeat domain"/>
    <property type="match status" value="1"/>
</dbReference>
<dbReference type="CDD" id="cd06257">
    <property type="entry name" value="DnaJ"/>
    <property type="match status" value="1"/>
</dbReference>
<evidence type="ECO:0000313" key="8">
    <source>
        <dbReference type="EMBL" id="KLO17381.1"/>
    </source>
</evidence>
<gene>
    <name evidence="8" type="ORF">SCHPADRAFT_925865</name>
</gene>
<dbReference type="GO" id="GO:0034975">
    <property type="term" value="P:protein folding in endoplasmic reticulum"/>
    <property type="evidence" value="ECO:0007669"/>
    <property type="project" value="TreeGrafter"/>
</dbReference>
<dbReference type="GO" id="GO:0005783">
    <property type="term" value="C:endoplasmic reticulum"/>
    <property type="evidence" value="ECO:0007669"/>
    <property type="project" value="UniProtKB-SubCell"/>
</dbReference>
<evidence type="ECO:0000256" key="6">
    <source>
        <dbReference type="SAM" id="SignalP"/>
    </source>
</evidence>
<dbReference type="SUPFAM" id="SSF48452">
    <property type="entry name" value="TPR-like"/>
    <property type="match status" value="2"/>
</dbReference>
<dbReference type="OrthoDB" id="1726119at2759"/>
<keyword evidence="9" id="KW-1185">Reference proteome</keyword>
<dbReference type="Proteomes" id="UP000053477">
    <property type="component" value="Unassembled WGS sequence"/>
</dbReference>
<dbReference type="InterPro" id="IPR019734">
    <property type="entry name" value="TPR_rpt"/>
</dbReference>
<dbReference type="SMART" id="SM00271">
    <property type="entry name" value="DnaJ"/>
    <property type="match status" value="1"/>
</dbReference>
<dbReference type="Pfam" id="PF13432">
    <property type="entry name" value="TPR_16"/>
    <property type="match status" value="1"/>
</dbReference>
<dbReference type="SUPFAM" id="SSF46565">
    <property type="entry name" value="Chaperone J-domain"/>
    <property type="match status" value="1"/>
</dbReference>
<evidence type="ECO:0000256" key="5">
    <source>
        <dbReference type="SAM" id="MobiDB-lite"/>
    </source>
</evidence>
<evidence type="ECO:0000256" key="2">
    <source>
        <dbReference type="ARBA" id="ARBA00022729"/>
    </source>
</evidence>
<dbReference type="InterPro" id="IPR001623">
    <property type="entry name" value="DnaJ_domain"/>
</dbReference>
<dbReference type="InterPro" id="IPR051727">
    <property type="entry name" value="DnaJ_C3_Co-chaperones"/>
</dbReference>
<feature type="chain" id="PRO_5005202537" description="J domain-containing protein" evidence="6">
    <location>
        <begin position="20"/>
        <end position="564"/>
    </location>
</feature>
<keyword evidence="4" id="KW-0802">TPR repeat</keyword>
<name>A0A0H2SJT7_9AGAM</name>
<dbReference type="InterPro" id="IPR036869">
    <property type="entry name" value="J_dom_sf"/>
</dbReference>
<keyword evidence="2 6" id="KW-0732">Signal</keyword>
<dbReference type="GO" id="GO:0051787">
    <property type="term" value="F:misfolded protein binding"/>
    <property type="evidence" value="ECO:0007669"/>
    <property type="project" value="TreeGrafter"/>
</dbReference>
<reference evidence="8 9" key="1">
    <citation type="submission" date="2015-04" db="EMBL/GenBank/DDBJ databases">
        <title>Complete genome sequence of Schizopora paradoxa KUC8140, a cosmopolitan wood degrader in East Asia.</title>
        <authorList>
            <consortium name="DOE Joint Genome Institute"/>
            <person name="Min B."/>
            <person name="Park H."/>
            <person name="Jang Y."/>
            <person name="Kim J.-J."/>
            <person name="Kim K.H."/>
            <person name="Pangilinan J."/>
            <person name="Lipzen A."/>
            <person name="Riley R."/>
            <person name="Grigoriev I.V."/>
            <person name="Spatafora J.W."/>
            <person name="Choi I.-G."/>
        </authorList>
    </citation>
    <scope>NUCLEOTIDE SEQUENCE [LARGE SCALE GENOMIC DNA]</scope>
    <source>
        <strain evidence="8 9">KUC8140</strain>
    </source>
</reference>
<accession>A0A0H2SJT7</accession>
<dbReference type="AlphaFoldDB" id="A0A0H2SJT7"/>
<keyword evidence="3" id="KW-0256">Endoplasmic reticulum</keyword>
<protein>
    <recommendedName>
        <fullName evidence="7">J domain-containing protein</fullName>
    </recommendedName>
</protein>
<dbReference type="GO" id="GO:0051087">
    <property type="term" value="F:protein-folding chaperone binding"/>
    <property type="evidence" value="ECO:0007669"/>
    <property type="project" value="TreeGrafter"/>
</dbReference>
<evidence type="ECO:0000256" key="3">
    <source>
        <dbReference type="ARBA" id="ARBA00022824"/>
    </source>
</evidence>
<evidence type="ECO:0000256" key="1">
    <source>
        <dbReference type="ARBA" id="ARBA00004240"/>
    </source>
</evidence>
<dbReference type="STRING" id="27342.A0A0H2SJT7"/>
<dbReference type="EMBL" id="KQ085905">
    <property type="protein sequence ID" value="KLO17381.1"/>
    <property type="molecule type" value="Genomic_DNA"/>
</dbReference>
<feature type="domain" description="J" evidence="7">
    <location>
        <begin position="445"/>
        <end position="506"/>
    </location>
</feature>
<dbReference type="Gene3D" id="1.10.287.110">
    <property type="entry name" value="DnaJ domain"/>
    <property type="match status" value="1"/>
</dbReference>
<feature type="signal peptide" evidence="6">
    <location>
        <begin position="1"/>
        <end position="19"/>
    </location>
</feature>
<sequence length="564" mass="60531">MRLIPHSLAVLIGSAFAYASDAPESGSALYPPGLQPLISKANLLLSSGHYADAARTYTEAIEQSPIDYTLYYRRGTAYYSLSRHSQSLADFEKVMELSSASGGFDKAILMQGRIHLKLGSWPEARAALKSYSSRISAAKDKEEAATLQASLTAAEASASRAQQSKRAGLNQACVDAVTDAIRVASHSADLRALRAECSLAAGDVQGAVGDLVRLTHLVQAASSAMLTDLASLSYFLLPPSTQAAGALKQCLHSDPDSKVCAKLHKKIKALDKAFAKVSTARENGDWRAIISSIIGSSSSPGLLQQFTDALNAAFPSEKDSSSKLPPALLPPKAHSPQYKHLIHQLCLAHTKLNMPAKGLQWCEELLSTFRPSGGNEEGSVDVTLSIEEEKDAYVGRGEAKLGSEDWEEAVRAFEKAWEVAGRGDQDVAQRLQKAQRLLKQSRSKDYYKVLGVARDADERTIKKAYRKAAKTAHPDKGGSEEKMAAVNEAYEVLSDPELRARFDNGDDPNDPTAQSGGHPFFFQGGSHPFAQFFQQSPGGGGGGGNGGFQFHFGNAGPRQGRRGH</sequence>
<comment type="subcellular location">
    <subcellularLocation>
        <location evidence="1">Endoplasmic reticulum</location>
    </subcellularLocation>
</comment>
<dbReference type="SMART" id="SM00028">
    <property type="entry name" value="TPR"/>
    <property type="match status" value="3"/>
</dbReference>
<dbReference type="PROSITE" id="PS50005">
    <property type="entry name" value="TPR"/>
    <property type="match status" value="1"/>
</dbReference>
<feature type="region of interest" description="Disordered" evidence="5">
    <location>
        <begin position="499"/>
        <end position="564"/>
    </location>
</feature>
<evidence type="ECO:0000256" key="4">
    <source>
        <dbReference type="PROSITE-ProRule" id="PRU00339"/>
    </source>
</evidence>
<dbReference type="PRINTS" id="PR00625">
    <property type="entry name" value="JDOMAIN"/>
</dbReference>